<dbReference type="EMBL" id="MZ334526">
    <property type="protein sequence ID" value="UBF23316.1"/>
    <property type="molecule type" value="Genomic_DNA"/>
</dbReference>
<organism evidence="1 2">
    <name type="scientific">Halorubrum tailed virus 29</name>
    <dbReference type="NCBI Taxonomy" id="2878010"/>
    <lineage>
        <taxon>Viruses</taxon>
        <taxon>Duplodnaviria</taxon>
        <taxon>Heunggongvirae</taxon>
        <taxon>Uroviricota</taxon>
        <taxon>Caudoviricetes</taxon>
        <taxon>Kirjokansivirales</taxon>
        <taxon>Haloferuviridae</taxon>
        <taxon>Dpdavirus</taxon>
        <taxon>Dpdavirus caudatum</taxon>
        <taxon>Dpdavirus HRTV29</taxon>
    </lineage>
</organism>
<sequence>MPSIHIPEDVWAELLMANDGDRAAAREDVKRGAEAVAEGEV</sequence>
<reference evidence="1" key="1">
    <citation type="submission" date="2021-05" db="EMBL/GenBank/DDBJ databases">
        <title>Diversity, taxonomy and evolution of archaeal viruses of the class Caudoviricetes.</title>
        <authorList>
            <person name="Liu Y."/>
            <person name="Demina T.A."/>
            <person name="Roux S."/>
            <person name="Aiewsakun P."/>
            <person name="Kazlauskas D."/>
            <person name="Simmonds P."/>
            <person name="Prangishvili D."/>
            <person name="Oksanen H.M."/>
            <person name="Krupovic M."/>
        </authorList>
    </citation>
    <scope>NUCLEOTIDE SEQUENCE</scope>
    <source>
        <strain evidence="1">HRTV-29/29</strain>
    </source>
</reference>
<protein>
    <submittedName>
        <fullName evidence="1">Uncharacterized protein</fullName>
    </submittedName>
</protein>
<name>A0AAE8Y0Q9_9CAUD</name>
<gene>
    <name evidence="1" type="ORF">HRTV-29_gp38</name>
</gene>
<keyword evidence="2" id="KW-1185">Reference proteome</keyword>
<evidence type="ECO:0000313" key="1">
    <source>
        <dbReference type="EMBL" id="UBF23316.1"/>
    </source>
</evidence>
<accession>A0AAE8Y0Q9</accession>
<proteinExistence type="predicted"/>
<dbReference type="Proteomes" id="UP000827282">
    <property type="component" value="Segment"/>
</dbReference>
<evidence type="ECO:0000313" key="2">
    <source>
        <dbReference type="Proteomes" id="UP000827282"/>
    </source>
</evidence>